<proteinExistence type="predicted"/>
<dbReference type="InterPro" id="IPR036866">
    <property type="entry name" value="RibonucZ/Hydroxyglut_hydro"/>
</dbReference>
<gene>
    <name evidence="2" type="ORF">H8Z83_16295</name>
</gene>
<dbReference type="Pfam" id="PF00753">
    <property type="entry name" value="Lactamase_B"/>
    <property type="match status" value="1"/>
</dbReference>
<evidence type="ECO:0000313" key="3">
    <source>
        <dbReference type="Proteomes" id="UP000620327"/>
    </source>
</evidence>
<protein>
    <submittedName>
        <fullName evidence="2">MBL fold metallo-hydrolase</fullName>
    </submittedName>
</protein>
<organism evidence="2 3">
    <name type="scientific">Dysosmobacter segnis</name>
    <dbReference type="NCBI Taxonomy" id="2763042"/>
    <lineage>
        <taxon>Bacteria</taxon>
        <taxon>Bacillati</taxon>
        <taxon>Bacillota</taxon>
        <taxon>Clostridia</taxon>
        <taxon>Eubacteriales</taxon>
        <taxon>Oscillospiraceae</taxon>
        <taxon>Dysosmobacter</taxon>
    </lineage>
</organism>
<dbReference type="PANTHER" id="PTHR13754:SF13">
    <property type="entry name" value="METALLO-BETA-LACTAMASE SUPERFAMILY PROTEIN (AFU_ORTHOLOGUE AFUA_3G07630)"/>
    <property type="match status" value="1"/>
</dbReference>
<dbReference type="InterPro" id="IPR041712">
    <property type="entry name" value="DHPS-like_MBL-fold"/>
</dbReference>
<feature type="domain" description="Metallo-beta-lactamase" evidence="1">
    <location>
        <begin position="19"/>
        <end position="203"/>
    </location>
</feature>
<evidence type="ECO:0000313" key="2">
    <source>
        <dbReference type="EMBL" id="MBC5771855.1"/>
    </source>
</evidence>
<dbReference type="AlphaFoldDB" id="A0A923MJM8"/>
<dbReference type="CDD" id="cd07713">
    <property type="entry name" value="DHPS-like_MBL-fold"/>
    <property type="match status" value="1"/>
</dbReference>
<dbReference type="Gene3D" id="3.60.15.10">
    <property type="entry name" value="Ribonuclease Z/Hydroxyacylglutathione hydrolase-like"/>
    <property type="match status" value="1"/>
</dbReference>
<sequence>MKLTVLSENAVLYPGLEGEFGLSVYLEEGDTRLLFDAGERDACLRNAEKLGIDLRRVTAVAFSHNHRDHCGGFLRLAELLPPDVPIYAHSGFFIRKWWDHRCDPPQQETYSQMLELVGPPMEASWFFQQGLTGFRCLADDCMQIAPHVYLLGNFPVPGPEEAVHPSSVMEGPDGRLVLDTFPEEQVCVVDTPAGLVVLTGCAHNGIRSILSTVERRFPERPIQAVFGGTHLVPPDPERIARTADYFRHSSITCAGVCHCTGPMGLEVFAQTVPAYLPTGAGLVWQTPSFARTSAGRKES</sequence>
<dbReference type="PANTHER" id="PTHR13754">
    <property type="entry name" value="METALLO-BETA-LACTAMASE SUPERFAMILY PROTEIN"/>
    <property type="match status" value="1"/>
</dbReference>
<dbReference type="EMBL" id="JACOQI010000023">
    <property type="protein sequence ID" value="MBC5771855.1"/>
    <property type="molecule type" value="Genomic_DNA"/>
</dbReference>
<name>A0A923MJM8_9FIRM</name>
<comment type="caution">
    <text evidence="2">The sequence shown here is derived from an EMBL/GenBank/DDBJ whole genome shotgun (WGS) entry which is preliminary data.</text>
</comment>
<accession>A0A923MJM8</accession>
<dbReference type="SUPFAM" id="SSF56281">
    <property type="entry name" value="Metallo-hydrolase/oxidoreductase"/>
    <property type="match status" value="1"/>
</dbReference>
<dbReference type="InterPro" id="IPR001279">
    <property type="entry name" value="Metallo-B-lactamas"/>
</dbReference>
<dbReference type="RefSeq" id="WP_187016044.1">
    <property type="nucleotide sequence ID" value="NZ_JACOQI010000023.1"/>
</dbReference>
<dbReference type="InterPro" id="IPR052926">
    <property type="entry name" value="Metallo-beta-lactamase_dom"/>
</dbReference>
<keyword evidence="3" id="KW-1185">Reference proteome</keyword>
<reference evidence="2" key="1">
    <citation type="submission" date="2020-08" db="EMBL/GenBank/DDBJ databases">
        <title>Genome public.</title>
        <authorList>
            <person name="Liu C."/>
            <person name="Sun Q."/>
        </authorList>
    </citation>
    <scope>NUCLEOTIDE SEQUENCE</scope>
    <source>
        <strain evidence="2">BX15</strain>
    </source>
</reference>
<dbReference type="GO" id="GO:0016740">
    <property type="term" value="F:transferase activity"/>
    <property type="evidence" value="ECO:0007669"/>
    <property type="project" value="TreeGrafter"/>
</dbReference>
<evidence type="ECO:0000259" key="1">
    <source>
        <dbReference type="Pfam" id="PF00753"/>
    </source>
</evidence>
<dbReference type="Proteomes" id="UP000620327">
    <property type="component" value="Unassembled WGS sequence"/>
</dbReference>